<evidence type="ECO:0000313" key="3">
    <source>
        <dbReference type="Proteomes" id="UP000294824"/>
    </source>
</evidence>
<gene>
    <name evidence="2" type="ORF">DFQ06_0170</name>
</gene>
<dbReference type="Proteomes" id="UP000294824">
    <property type="component" value="Unassembled WGS sequence"/>
</dbReference>
<comment type="caution">
    <text evidence="2">The sequence shown here is derived from an EMBL/GenBank/DDBJ whole genome shotgun (WGS) entry which is preliminary data.</text>
</comment>
<evidence type="ECO:0000313" key="2">
    <source>
        <dbReference type="EMBL" id="TDY65350.1"/>
    </source>
</evidence>
<evidence type="ECO:0000256" key="1">
    <source>
        <dbReference type="SAM" id="Phobius"/>
    </source>
</evidence>
<feature type="transmembrane region" description="Helical" evidence="1">
    <location>
        <begin position="6"/>
        <end position="27"/>
    </location>
</feature>
<feature type="transmembrane region" description="Helical" evidence="1">
    <location>
        <begin position="65"/>
        <end position="88"/>
    </location>
</feature>
<sequence>MFPTDNEFTILYITYFTMLIFMIFGSLKSKNKEFYKWNFVVFGIYLTIMIYLFSDSENFKYGNSLVILFYGGLFVISHFIIIGLIKLFKSVTKK</sequence>
<dbReference type="AlphaFoldDB" id="A0A4R8MHB3"/>
<reference evidence="2 3" key="1">
    <citation type="submission" date="2019-03" db="EMBL/GenBank/DDBJ databases">
        <title>Genomic Encyclopedia of Type Strains, Phase III (KMG-III): the genomes of soil and plant-associated and newly described type strains.</title>
        <authorList>
            <person name="Whitman W."/>
        </authorList>
    </citation>
    <scope>NUCLEOTIDE SEQUENCE [LARGE SCALE GENOMIC DNA]</scope>
    <source>
        <strain evidence="2 3">CECT 8301</strain>
    </source>
</reference>
<accession>A0A4R8MHB3</accession>
<protein>
    <submittedName>
        <fullName evidence="2">Uncharacterized protein</fullName>
    </submittedName>
</protein>
<proteinExistence type="predicted"/>
<keyword evidence="1" id="KW-0472">Membrane</keyword>
<dbReference type="EMBL" id="SORL01000002">
    <property type="protein sequence ID" value="TDY65350.1"/>
    <property type="molecule type" value="Genomic_DNA"/>
</dbReference>
<keyword evidence="1" id="KW-0812">Transmembrane</keyword>
<keyword evidence="1" id="KW-1133">Transmembrane helix</keyword>
<organism evidence="2 3">
    <name type="scientific">Algibacter lectus</name>
    <dbReference type="NCBI Taxonomy" id="221126"/>
    <lineage>
        <taxon>Bacteria</taxon>
        <taxon>Pseudomonadati</taxon>
        <taxon>Bacteroidota</taxon>
        <taxon>Flavobacteriia</taxon>
        <taxon>Flavobacteriales</taxon>
        <taxon>Flavobacteriaceae</taxon>
        <taxon>Algibacter</taxon>
    </lineage>
</organism>
<feature type="transmembrane region" description="Helical" evidence="1">
    <location>
        <begin position="34"/>
        <end position="53"/>
    </location>
</feature>
<name>A0A4R8MHB3_9FLAO</name>
<keyword evidence="3" id="KW-1185">Reference proteome</keyword>